<dbReference type="InterPro" id="IPR003194">
    <property type="entry name" value="TFIIA_gsu"/>
</dbReference>
<organism evidence="9 10">
    <name type="scientific">Brachionus plicatilis</name>
    <name type="common">Marine rotifer</name>
    <name type="synonym">Brachionus muelleri</name>
    <dbReference type="NCBI Taxonomy" id="10195"/>
    <lineage>
        <taxon>Eukaryota</taxon>
        <taxon>Metazoa</taxon>
        <taxon>Spiralia</taxon>
        <taxon>Gnathifera</taxon>
        <taxon>Rotifera</taxon>
        <taxon>Eurotatoria</taxon>
        <taxon>Monogononta</taxon>
        <taxon>Pseudotrocha</taxon>
        <taxon>Ploima</taxon>
        <taxon>Brachionidae</taxon>
        <taxon>Brachionus</taxon>
    </lineage>
</organism>
<dbReference type="Proteomes" id="UP000276133">
    <property type="component" value="Unassembled WGS sequence"/>
</dbReference>
<dbReference type="OrthoDB" id="586585at2759"/>
<keyword evidence="10" id="KW-1185">Reference proteome</keyword>
<dbReference type="SUPFAM" id="SSF50784">
    <property type="entry name" value="Transcription factor IIA (TFIIA), beta-barrel domain"/>
    <property type="match status" value="1"/>
</dbReference>
<protein>
    <recommendedName>
        <fullName evidence="6">Transcription initiation factor IIA subunit 2</fullName>
    </recommendedName>
</protein>
<dbReference type="STRING" id="10195.A0A3M7SPU2"/>
<dbReference type="Gene3D" id="2.30.18.10">
    <property type="entry name" value="Transcription factor IIA (TFIIA), beta-barrel domain"/>
    <property type="match status" value="1"/>
</dbReference>
<evidence type="ECO:0000313" key="9">
    <source>
        <dbReference type="EMBL" id="RNA37630.1"/>
    </source>
</evidence>
<dbReference type="PIRSF" id="PIRSF009415">
    <property type="entry name" value="Hum_TFIIA_gamma"/>
    <property type="match status" value="1"/>
</dbReference>
<proteinExistence type="inferred from homology"/>
<comment type="function">
    <text evidence="6">TFIIA is a component of the transcription machinery of RNA polymerase II and plays an important role in transcriptional activation.</text>
</comment>
<keyword evidence="9" id="KW-0396">Initiation factor</keyword>
<dbReference type="Pfam" id="PF02268">
    <property type="entry name" value="TFIIA_gamma_N"/>
    <property type="match status" value="1"/>
</dbReference>
<comment type="similarity">
    <text evidence="2 6">Belongs to the TFIIA subunit 2 family.</text>
</comment>
<evidence type="ECO:0000313" key="10">
    <source>
        <dbReference type="Proteomes" id="UP000276133"/>
    </source>
</evidence>
<comment type="subcellular location">
    <subcellularLocation>
        <location evidence="1 6">Nucleus</location>
    </subcellularLocation>
</comment>
<dbReference type="Pfam" id="PF02751">
    <property type="entry name" value="TFIIA_gamma_C"/>
    <property type="match status" value="1"/>
</dbReference>
<keyword evidence="3 6" id="KW-0805">Transcription regulation</keyword>
<evidence type="ECO:0000256" key="5">
    <source>
        <dbReference type="ARBA" id="ARBA00023242"/>
    </source>
</evidence>
<dbReference type="GO" id="GO:0003743">
    <property type="term" value="F:translation initiation factor activity"/>
    <property type="evidence" value="ECO:0007669"/>
    <property type="project" value="UniProtKB-KW"/>
</dbReference>
<dbReference type="CDD" id="cd10014">
    <property type="entry name" value="TFIIA_gamma_C"/>
    <property type="match status" value="1"/>
</dbReference>
<evidence type="ECO:0000256" key="4">
    <source>
        <dbReference type="ARBA" id="ARBA00023163"/>
    </source>
</evidence>
<keyword evidence="9" id="KW-0648">Protein biosynthesis</keyword>
<gene>
    <name evidence="9" type="ORF">BpHYR1_026971</name>
</gene>
<feature type="domain" description="Transcription initiation factor IIA gamma subunit C-terminal" evidence="8">
    <location>
        <begin position="62"/>
        <end position="107"/>
    </location>
</feature>
<keyword evidence="4 6" id="KW-0804">Transcription</keyword>
<evidence type="ECO:0000256" key="1">
    <source>
        <dbReference type="ARBA" id="ARBA00004123"/>
    </source>
</evidence>
<dbReference type="InterPro" id="IPR015872">
    <property type="entry name" value="TFIIA_gsu_N"/>
</dbReference>
<dbReference type="EMBL" id="REGN01001010">
    <property type="protein sequence ID" value="RNA37630.1"/>
    <property type="molecule type" value="Genomic_DNA"/>
</dbReference>
<dbReference type="PANTHER" id="PTHR10966">
    <property type="entry name" value="TRANSCRIPTION INITIATION FACTOR IIA SUBUNIT 2"/>
    <property type="match status" value="1"/>
</dbReference>
<dbReference type="AlphaFoldDB" id="A0A3M7SPU2"/>
<evidence type="ECO:0000256" key="2">
    <source>
        <dbReference type="ARBA" id="ARBA00007675"/>
    </source>
</evidence>
<evidence type="ECO:0000259" key="8">
    <source>
        <dbReference type="Pfam" id="PF02751"/>
    </source>
</evidence>
<dbReference type="SUPFAM" id="SSF47396">
    <property type="entry name" value="Transcription factor IIA (TFIIA), alpha-helical domain"/>
    <property type="match status" value="1"/>
</dbReference>
<dbReference type="GO" id="GO:0005672">
    <property type="term" value="C:transcription factor TFIIA complex"/>
    <property type="evidence" value="ECO:0007669"/>
    <property type="project" value="InterPro"/>
</dbReference>
<evidence type="ECO:0000256" key="3">
    <source>
        <dbReference type="ARBA" id="ARBA00023015"/>
    </source>
</evidence>
<keyword evidence="5 6" id="KW-0539">Nucleus</keyword>
<evidence type="ECO:0000256" key="6">
    <source>
        <dbReference type="PIRNR" id="PIRNR009415"/>
    </source>
</evidence>
<comment type="caution">
    <text evidence="9">The sequence shown here is derived from an EMBL/GenBank/DDBJ whole genome shotgun (WGS) entry which is preliminary data.</text>
</comment>
<dbReference type="InterPro" id="IPR015871">
    <property type="entry name" value="TFIIA_gsu_C"/>
</dbReference>
<sequence length="120" mass="14079">MMDNEYEVYRTTTLGLALQETLDEFMQSKQISDKCAKRMFQEYDRAMSKIFSSKVNNKISFKSKLDTYRNCDNVWTLLFQGIEITLQNTPIIKLENKQKVKIVACEAKSDKKSKNQIFDD</sequence>
<feature type="domain" description="Transcription initiation factor IIA gamma subunit N-terminal" evidence="7">
    <location>
        <begin position="6"/>
        <end position="50"/>
    </location>
</feature>
<dbReference type="InterPro" id="IPR009083">
    <property type="entry name" value="TFIIA_a-hlx"/>
</dbReference>
<dbReference type="GO" id="GO:0006367">
    <property type="term" value="P:transcription initiation at RNA polymerase II promoter"/>
    <property type="evidence" value="ECO:0007669"/>
    <property type="project" value="InterPro"/>
</dbReference>
<name>A0A3M7SPU2_BRAPC</name>
<reference evidence="9 10" key="1">
    <citation type="journal article" date="2018" name="Sci. Rep.">
        <title>Genomic signatures of local adaptation to the degree of environmental predictability in rotifers.</title>
        <authorList>
            <person name="Franch-Gras L."/>
            <person name="Hahn C."/>
            <person name="Garcia-Roger E.M."/>
            <person name="Carmona M.J."/>
            <person name="Serra M."/>
            <person name="Gomez A."/>
        </authorList>
    </citation>
    <scope>NUCLEOTIDE SEQUENCE [LARGE SCALE GENOMIC DNA]</scope>
    <source>
        <strain evidence="9">HYR1</strain>
    </source>
</reference>
<dbReference type="Gene3D" id="1.10.287.190">
    <property type="entry name" value="Transcription factor IIA gamma subunit, alpha-helical domain"/>
    <property type="match status" value="1"/>
</dbReference>
<evidence type="ECO:0000259" key="7">
    <source>
        <dbReference type="Pfam" id="PF02268"/>
    </source>
</evidence>
<accession>A0A3M7SPU2</accession>
<dbReference type="InterPro" id="IPR009088">
    <property type="entry name" value="TFIIA_b-brl"/>
</dbReference>